<comment type="caution">
    <text evidence="5">The sequence shown here is derived from an EMBL/GenBank/DDBJ whole genome shotgun (WGS) entry which is preliminary data.</text>
</comment>
<dbReference type="PANTHER" id="PTHR10434:SF11">
    <property type="entry name" value="1-ACYL-SN-GLYCEROL-3-PHOSPHATE ACYLTRANSFERASE"/>
    <property type="match status" value="1"/>
</dbReference>
<dbReference type="AlphaFoldDB" id="A0A7W3P5V4"/>
<dbReference type="PANTHER" id="PTHR10434">
    <property type="entry name" value="1-ACYL-SN-GLYCEROL-3-PHOSPHATE ACYLTRANSFERASE"/>
    <property type="match status" value="1"/>
</dbReference>
<protein>
    <submittedName>
        <fullName evidence="5">1-acyl-sn-glycerol-3-phosphate acyltransferase</fullName>
        <ecNumber evidence="5">2.3.1.51</ecNumber>
    </submittedName>
</protein>
<proteinExistence type="predicted"/>
<evidence type="ECO:0000313" key="5">
    <source>
        <dbReference type="EMBL" id="MBA8794339.1"/>
    </source>
</evidence>
<dbReference type="InterPro" id="IPR002123">
    <property type="entry name" value="Plipid/glycerol_acylTrfase"/>
</dbReference>
<dbReference type="Pfam" id="PF01553">
    <property type="entry name" value="Acyltransferase"/>
    <property type="match status" value="1"/>
</dbReference>
<dbReference type="CDD" id="cd07989">
    <property type="entry name" value="LPLAT_AGPAT-like"/>
    <property type="match status" value="1"/>
</dbReference>
<sequence length="262" mass="28237">MLYWFLKLFLVEPFIKLAYRPWVEGGENVPDDGPAILVSNHLSAGDTVLIPALLKRRFTFAAKQELFQGRGPRGRLLGWFLRAIKIHPIDRSGGRASATGMADVSAALADGGLLCIFPEGTRSPDGRLYKGKTGAARLVLAAGVPVLPVAVAHTEFVRNRFGVPTLRRPGIVVGKPMDFTEFATAGNNRDALRWVTDEMMNAIMELSGQVYVDVYGSVAKADLAAGRVVDYPTPPRPGWGRPRPVLPAAPTEAVPAAPQVTA</sequence>
<reference evidence="5 6" key="1">
    <citation type="submission" date="2020-07" db="EMBL/GenBank/DDBJ databases">
        <title>Sequencing the genomes of 1000 actinobacteria strains.</title>
        <authorList>
            <person name="Klenk H.-P."/>
        </authorList>
    </citation>
    <scope>NUCLEOTIDE SEQUENCE [LARGE SCALE GENOMIC DNA]</scope>
    <source>
        <strain evidence="5 6">DSM 100723</strain>
    </source>
</reference>
<feature type="domain" description="Phospholipid/glycerol acyltransferase" evidence="4">
    <location>
        <begin position="35"/>
        <end position="154"/>
    </location>
</feature>
<dbReference type="GO" id="GO:0005886">
    <property type="term" value="C:plasma membrane"/>
    <property type="evidence" value="ECO:0007669"/>
    <property type="project" value="TreeGrafter"/>
</dbReference>
<dbReference type="GO" id="GO:0006654">
    <property type="term" value="P:phosphatidic acid biosynthetic process"/>
    <property type="evidence" value="ECO:0007669"/>
    <property type="project" value="TreeGrafter"/>
</dbReference>
<accession>A0A7W3P5V4</accession>
<name>A0A7W3P5V4_9ACTN</name>
<dbReference type="GO" id="GO:0003841">
    <property type="term" value="F:1-acylglycerol-3-phosphate O-acyltransferase activity"/>
    <property type="evidence" value="ECO:0007669"/>
    <property type="project" value="UniProtKB-EC"/>
</dbReference>
<dbReference type="SMART" id="SM00563">
    <property type="entry name" value="PlsC"/>
    <property type="match status" value="1"/>
</dbReference>
<evidence type="ECO:0000256" key="1">
    <source>
        <dbReference type="ARBA" id="ARBA00022679"/>
    </source>
</evidence>
<evidence type="ECO:0000259" key="4">
    <source>
        <dbReference type="SMART" id="SM00563"/>
    </source>
</evidence>
<feature type="compositionally biased region" description="Low complexity" evidence="3">
    <location>
        <begin position="238"/>
        <end position="262"/>
    </location>
</feature>
<dbReference type="RefSeq" id="WP_182559935.1">
    <property type="nucleotide sequence ID" value="NZ_JACGWT010000003.1"/>
</dbReference>
<dbReference type="EC" id="2.3.1.51" evidence="5"/>
<dbReference type="EMBL" id="JACGWT010000003">
    <property type="protein sequence ID" value="MBA8794339.1"/>
    <property type="molecule type" value="Genomic_DNA"/>
</dbReference>
<keyword evidence="1 5" id="KW-0808">Transferase</keyword>
<dbReference type="Proteomes" id="UP000523079">
    <property type="component" value="Unassembled WGS sequence"/>
</dbReference>
<feature type="region of interest" description="Disordered" evidence="3">
    <location>
        <begin position="232"/>
        <end position="262"/>
    </location>
</feature>
<gene>
    <name evidence="5" type="ORF">FHX74_001958</name>
</gene>
<keyword evidence="6" id="KW-1185">Reference proteome</keyword>
<evidence type="ECO:0000256" key="3">
    <source>
        <dbReference type="SAM" id="MobiDB-lite"/>
    </source>
</evidence>
<evidence type="ECO:0000256" key="2">
    <source>
        <dbReference type="ARBA" id="ARBA00023315"/>
    </source>
</evidence>
<evidence type="ECO:0000313" key="6">
    <source>
        <dbReference type="Proteomes" id="UP000523079"/>
    </source>
</evidence>
<organism evidence="5 6">
    <name type="scientific">Microlunatus kandeliicorticis</name>
    <dbReference type="NCBI Taxonomy" id="1759536"/>
    <lineage>
        <taxon>Bacteria</taxon>
        <taxon>Bacillati</taxon>
        <taxon>Actinomycetota</taxon>
        <taxon>Actinomycetes</taxon>
        <taxon>Propionibacteriales</taxon>
        <taxon>Propionibacteriaceae</taxon>
        <taxon>Microlunatus</taxon>
    </lineage>
</organism>
<keyword evidence="2 5" id="KW-0012">Acyltransferase</keyword>
<dbReference type="SUPFAM" id="SSF69593">
    <property type="entry name" value="Glycerol-3-phosphate (1)-acyltransferase"/>
    <property type="match status" value="1"/>
</dbReference>